<evidence type="ECO:0000256" key="1">
    <source>
        <dbReference type="ARBA" id="ARBA00004123"/>
    </source>
</evidence>
<dbReference type="InterPro" id="IPR045166">
    <property type="entry name" value="Spp2-like"/>
</dbReference>
<dbReference type="AlphaFoldDB" id="A0A0K2U045"/>
<dbReference type="GO" id="GO:0005681">
    <property type="term" value="C:spliceosomal complex"/>
    <property type="evidence" value="ECO:0007669"/>
    <property type="project" value="TreeGrafter"/>
</dbReference>
<organism evidence="5">
    <name type="scientific">Lepeophtheirus salmonis</name>
    <name type="common">Salmon louse</name>
    <name type="synonym">Caligus salmonis</name>
    <dbReference type="NCBI Taxonomy" id="72036"/>
    <lineage>
        <taxon>Eukaryota</taxon>
        <taxon>Metazoa</taxon>
        <taxon>Ecdysozoa</taxon>
        <taxon>Arthropoda</taxon>
        <taxon>Crustacea</taxon>
        <taxon>Multicrustacea</taxon>
        <taxon>Hexanauplia</taxon>
        <taxon>Copepoda</taxon>
        <taxon>Siphonostomatoida</taxon>
        <taxon>Caligidae</taxon>
        <taxon>Lepeophtheirus</taxon>
    </lineage>
</organism>
<dbReference type="PANTHER" id="PTHR15818">
    <property type="entry name" value="G PATCH AND KOW-CONTAINING"/>
    <property type="match status" value="1"/>
</dbReference>
<dbReference type="Pfam" id="PF25088">
    <property type="entry name" value="GPKOW_C"/>
    <property type="match status" value="1"/>
</dbReference>
<dbReference type="OrthoDB" id="5577072at2759"/>
<accession>A0A0K2U045</accession>
<protein>
    <submittedName>
        <fullName evidence="5">G patch domain and KOW motifs [Danio rerio]</fullName>
    </submittedName>
</protein>
<proteinExistence type="predicted"/>
<feature type="compositionally biased region" description="Basic residues" evidence="3">
    <location>
        <begin position="260"/>
        <end position="269"/>
    </location>
</feature>
<evidence type="ECO:0000256" key="2">
    <source>
        <dbReference type="ARBA" id="ARBA00023242"/>
    </source>
</evidence>
<dbReference type="PANTHER" id="PTHR15818:SF2">
    <property type="entry name" value="G-PATCH DOMAIN AND KOW MOTIFS-CONTAINING PROTEIN"/>
    <property type="match status" value="1"/>
</dbReference>
<keyword evidence="2" id="KW-0539">Nucleus</keyword>
<gene>
    <name evidence="5" type="primary">gpkow</name>
</gene>
<feature type="domain" description="Spp2/MOS2 G-patch" evidence="4">
    <location>
        <begin position="99"/>
        <end position="148"/>
    </location>
</feature>
<evidence type="ECO:0000256" key="3">
    <source>
        <dbReference type="SAM" id="MobiDB-lite"/>
    </source>
</evidence>
<evidence type="ECO:0000259" key="4">
    <source>
        <dbReference type="Pfam" id="PF12656"/>
    </source>
</evidence>
<dbReference type="InterPro" id="IPR026822">
    <property type="entry name" value="Spp2/MOS2_G-patch"/>
</dbReference>
<sequence length="413" mass="46925">MSSFSFKFSQTREKVNLQGLSEAKDEEEEDRDYVREVNEEKGVKSVKEKEEKKDLIIPCPGDSLEAKAIQELLQGRSIDAGLDKDLIIYQESLKKAGNDATEEDYDSVPIEEFGMAMLKGMGWTPQSKKTIGTLEATLRPKGLGLGAAVPKTKKKGTSKDEEELEMVVGAYVLISQGPHKHKYAQINGFDEGTGRAIVQMALGRHVISISENVIKLVSKKEYKEKSKILNQDEYDRMSKRRSRSRSPVKTENPLYDEKKKYHKNGKHTKPNYQVRSRSPSPKKRNPSWAAPHLRIRYINERYKQGRYFNTKMMVQDVTTPTTCVLRSEVDGRILDNVPVSDLETVIPKTSSSNQKVMIVNNVGSARKGTLATILNKDKDRCKAVVQSIYDKKDVWNLDFDDLCEYLGELMEDY</sequence>
<dbReference type="GO" id="GO:0000398">
    <property type="term" value="P:mRNA splicing, via spliceosome"/>
    <property type="evidence" value="ECO:0007669"/>
    <property type="project" value="InterPro"/>
</dbReference>
<reference evidence="5" key="1">
    <citation type="submission" date="2014-05" db="EMBL/GenBank/DDBJ databases">
        <authorList>
            <person name="Chronopoulou M."/>
        </authorList>
    </citation>
    <scope>NUCLEOTIDE SEQUENCE</scope>
    <source>
        <tissue evidence="5">Whole organism</tissue>
    </source>
</reference>
<evidence type="ECO:0000313" key="5">
    <source>
        <dbReference type="EMBL" id="CDW31613.1"/>
    </source>
</evidence>
<name>A0A0K2U045_LEPSM</name>
<dbReference type="Pfam" id="PF12656">
    <property type="entry name" value="G-patch_2"/>
    <property type="match status" value="1"/>
</dbReference>
<feature type="region of interest" description="Disordered" evidence="3">
    <location>
        <begin position="232"/>
        <end position="289"/>
    </location>
</feature>
<dbReference type="EMBL" id="HACA01014252">
    <property type="protein sequence ID" value="CDW31613.1"/>
    <property type="molecule type" value="Transcribed_RNA"/>
</dbReference>
<comment type="subcellular location">
    <subcellularLocation>
        <location evidence="1">Nucleus</location>
    </subcellularLocation>
</comment>